<evidence type="ECO:0008006" key="6">
    <source>
        <dbReference type="Google" id="ProtNLM"/>
    </source>
</evidence>
<dbReference type="InterPro" id="IPR029033">
    <property type="entry name" value="His_PPase_superfam"/>
</dbReference>
<reference evidence="4 5" key="1">
    <citation type="journal article" date="2016" name="Nat. Commun.">
        <title>Thousands of microbial genomes shed light on interconnected biogeochemical processes in an aquifer system.</title>
        <authorList>
            <person name="Anantharaman K."/>
            <person name="Brown C.T."/>
            <person name="Hug L.A."/>
            <person name="Sharon I."/>
            <person name="Castelle C.J."/>
            <person name="Probst A.J."/>
            <person name="Thomas B.C."/>
            <person name="Singh A."/>
            <person name="Wilkins M.J."/>
            <person name="Karaoz U."/>
            <person name="Brodie E.L."/>
            <person name="Williams K.H."/>
            <person name="Hubbard S.S."/>
            <person name="Banfield J.F."/>
        </authorList>
    </citation>
    <scope>NUCLEOTIDE SEQUENCE [LARGE SCALE GENOMIC DNA]</scope>
</reference>
<feature type="binding site" evidence="3">
    <location>
        <begin position="7"/>
        <end position="14"/>
    </location>
    <ligand>
        <name>substrate</name>
    </ligand>
</feature>
<protein>
    <recommendedName>
        <fullName evidence="6">Phosphoglycerate mutase</fullName>
    </recommendedName>
</protein>
<dbReference type="GO" id="GO:0004331">
    <property type="term" value="F:fructose-2,6-bisphosphate 2-phosphatase activity"/>
    <property type="evidence" value="ECO:0007669"/>
    <property type="project" value="TreeGrafter"/>
</dbReference>
<evidence type="ECO:0000256" key="1">
    <source>
        <dbReference type="ARBA" id="ARBA00022801"/>
    </source>
</evidence>
<dbReference type="PANTHER" id="PTHR46517">
    <property type="entry name" value="FRUCTOSE-2,6-BISPHOSPHATASE TIGAR"/>
    <property type="match status" value="1"/>
</dbReference>
<dbReference type="CDD" id="cd07067">
    <property type="entry name" value="HP_PGM_like"/>
    <property type="match status" value="1"/>
</dbReference>
<dbReference type="GO" id="GO:0045820">
    <property type="term" value="P:negative regulation of glycolytic process"/>
    <property type="evidence" value="ECO:0007669"/>
    <property type="project" value="TreeGrafter"/>
</dbReference>
<evidence type="ECO:0000313" key="4">
    <source>
        <dbReference type="EMBL" id="OGZ77084.1"/>
    </source>
</evidence>
<dbReference type="Gene3D" id="3.40.50.1240">
    <property type="entry name" value="Phosphoglycerate mutase-like"/>
    <property type="match status" value="1"/>
</dbReference>
<dbReference type="Pfam" id="PF00300">
    <property type="entry name" value="His_Phos_1"/>
    <property type="match status" value="1"/>
</dbReference>
<name>A0A1G2IQA3_9BACT</name>
<dbReference type="GO" id="GO:0005829">
    <property type="term" value="C:cytosol"/>
    <property type="evidence" value="ECO:0007669"/>
    <property type="project" value="TreeGrafter"/>
</dbReference>
<dbReference type="GO" id="GO:0043456">
    <property type="term" value="P:regulation of pentose-phosphate shunt"/>
    <property type="evidence" value="ECO:0007669"/>
    <property type="project" value="TreeGrafter"/>
</dbReference>
<dbReference type="AlphaFoldDB" id="A0A1G2IQA3"/>
<dbReference type="EMBL" id="MHPE01000017">
    <property type="protein sequence ID" value="OGZ77084.1"/>
    <property type="molecule type" value="Genomic_DNA"/>
</dbReference>
<dbReference type="PANTHER" id="PTHR46517:SF1">
    <property type="entry name" value="FRUCTOSE-2,6-BISPHOSPHATASE TIGAR"/>
    <property type="match status" value="1"/>
</dbReference>
<accession>A0A1G2IQA3</accession>
<evidence type="ECO:0000313" key="5">
    <source>
        <dbReference type="Proteomes" id="UP000178632"/>
    </source>
</evidence>
<keyword evidence="1" id="KW-0378">Hydrolase</keyword>
<feature type="active site" description="Tele-phosphohistidine intermediate" evidence="2">
    <location>
        <position position="8"/>
    </location>
</feature>
<sequence length="174" mass="20088">MIIYFVRHGETEWNKKKIVQGHKDSPLTIKGTSSAERLGKLLRGKKIEIIYSSDLGRCVQTAEIINRCLKVKIIKTKKLRERNFGDLNGRPNKEVKKILDLNNPDKKAPNGESFNEQKERVVLFIKKLFSEKFKKILLVIHDGTARAILSEHYNANFNSKKCGTYSNKIYKIIK</sequence>
<dbReference type="InterPro" id="IPR013078">
    <property type="entry name" value="His_Pase_superF_clade-1"/>
</dbReference>
<dbReference type="InterPro" id="IPR051695">
    <property type="entry name" value="Phosphoglycerate_Mutase"/>
</dbReference>
<feature type="active site" description="Proton donor/acceptor" evidence="2">
    <location>
        <position position="81"/>
    </location>
</feature>
<dbReference type="SMART" id="SM00855">
    <property type="entry name" value="PGAM"/>
    <property type="match status" value="1"/>
</dbReference>
<feature type="binding site" evidence="3">
    <location>
        <position position="57"/>
    </location>
    <ligand>
        <name>substrate</name>
    </ligand>
</feature>
<proteinExistence type="predicted"/>
<dbReference type="PIRSF" id="PIRSF000709">
    <property type="entry name" value="6PFK_2-Ptase"/>
    <property type="match status" value="1"/>
</dbReference>
<dbReference type="SUPFAM" id="SSF53254">
    <property type="entry name" value="Phosphoglycerate mutase-like"/>
    <property type="match status" value="1"/>
</dbReference>
<dbReference type="Proteomes" id="UP000178632">
    <property type="component" value="Unassembled WGS sequence"/>
</dbReference>
<gene>
    <name evidence="4" type="ORF">A3G45_02605</name>
</gene>
<evidence type="ECO:0000256" key="3">
    <source>
        <dbReference type="PIRSR" id="PIRSR613078-2"/>
    </source>
</evidence>
<comment type="caution">
    <text evidence="4">The sequence shown here is derived from an EMBL/GenBank/DDBJ whole genome shotgun (WGS) entry which is preliminary data.</text>
</comment>
<organism evidence="4 5">
    <name type="scientific">Candidatus Staskawiczbacteria bacterium RIFCSPLOWO2_12_FULL_37_15</name>
    <dbReference type="NCBI Taxonomy" id="1802218"/>
    <lineage>
        <taxon>Bacteria</taxon>
        <taxon>Candidatus Staskawicziibacteriota</taxon>
    </lineage>
</organism>
<evidence type="ECO:0000256" key="2">
    <source>
        <dbReference type="PIRSR" id="PIRSR613078-1"/>
    </source>
</evidence>